<protein>
    <submittedName>
        <fullName evidence="2">Uncharacterized protein</fullName>
    </submittedName>
</protein>
<dbReference type="EMBL" id="CAJOAZ010002653">
    <property type="protein sequence ID" value="CAF3948385.1"/>
    <property type="molecule type" value="Genomic_DNA"/>
</dbReference>
<sequence>MDPLQPPPYETQAVIPRGNPILSITGVAIIVIIAVLLLAVTITVNYFMIRAKISQTNSGPIHSESSSSSSFDLQNYEIYTKFADSDIIAIDNSATFQYVPSLSQTFTVEQPTLFKTTVQGGIYNEGRIIRTIVQVIVNDHVVVGDTLIPNTADTMNNRLQASGGYFVSNSQNVAIVVPFTRISYVYLQPGTYTFNVGMRCFKGLSKFEVGMVTYELIQYKNSSLRKIGGLRLNTIAN</sequence>
<dbReference type="AlphaFoldDB" id="A0A819KPL6"/>
<dbReference type="Proteomes" id="UP000663844">
    <property type="component" value="Unassembled WGS sequence"/>
</dbReference>
<name>A0A819KPL6_9BILA</name>
<feature type="transmembrane region" description="Helical" evidence="1">
    <location>
        <begin position="20"/>
        <end position="48"/>
    </location>
</feature>
<organism evidence="2 3">
    <name type="scientific">Adineta steineri</name>
    <dbReference type="NCBI Taxonomy" id="433720"/>
    <lineage>
        <taxon>Eukaryota</taxon>
        <taxon>Metazoa</taxon>
        <taxon>Spiralia</taxon>
        <taxon>Gnathifera</taxon>
        <taxon>Rotifera</taxon>
        <taxon>Eurotatoria</taxon>
        <taxon>Bdelloidea</taxon>
        <taxon>Adinetida</taxon>
        <taxon>Adinetidae</taxon>
        <taxon>Adineta</taxon>
    </lineage>
</organism>
<reference evidence="2" key="1">
    <citation type="submission" date="2021-02" db="EMBL/GenBank/DDBJ databases">
        <authorList>
            <person name="Nowell W R."/>
        </authorList>
    </citation>
    <scope>NUCLEOTIDE SEQUENCE</scope>
</reference>
<evidence type="ECO:0000313" key="2">
    <source>
        <dbReference type="EMBL" id="CAF3948385.1"/>
    </source>
</evidence>
<keyword evidence="1" id="KW-0472">Membrane</keyword>
<accession>A0A819KPL6</accession>
<keyword evidence="1" id="KW-0812">Transmembrane</keyword>
<evidence type="ECO:0000313" key="3">
    <source>
        <dbReference type="Proteomes" id="UP000663844"/>
    </source>
</evidence>
<gene>
    <name evidence="2" type="ORF">OXD698_LOCUS26538</name>
</gene>
<proteinExistence type="predicted"/>
<evidence type="ECO:0000256" key="1">
    <source>
        <dbReference type="SAM" id="Phobius"/>
    </source>
</evidence>
<keyword evidence="1" id="KW-1133">Transmembrane helix</keyword>
<comment type="caution">
    <text evidence="2">The sequence shown here is derived from an EMBL/GenBank/DDBJ whole genome shotgun (WGS) entry which is preliminary data.</text>
</comment>